<evidence type="ECO:0000256" key="5">
    <source>
        <dbReference type="ARBA" id="ARBA00022898"/>
    </source>
</evidence>
<dbReference type="GO" id="GO:0008483">
    <property type="term" value="F:transaminase activity"/>
    <property type="evidence" value="ECO:0007669"/>
    <property type="project" value="UniProtKB-KW"/>
</dbReference>
<evidence type="ECO:0000313" key="7">
    <source>
        <dbReference type="EMBL" id="SHO79573.1"/>
    </source>
</evidence>
<keyword evidence="8" id="KW-1185">Reference proteome</keyword>
<dbReference type="CDD" id="cd00610">
    <property type="entry name" value="OAT_like"/>
    <property type="match status" value="1"/>
</dbReference>
<dbReference type="PROSITE" id="PS00600">
    <property type="entry name" value="AA_TRANSFER_CLASS_3"/>
    <property type="match status" value="1"/>
</dbReference>
<reference evidence="8" key="1">
    <citation type="journal article" date="2017" name="Nucleic Acids Res.">
        <title>Proteogenomics produces comprehensive and highly accurate protein-coding gene annotation in a complete genome assembly of Malassezia sympodialis.</title>
        <authorList>
            <person name="Zhu Y."/>
            <person name="Engstroem P.G."/>
            <person name="Tellgren-Roth C."/>
            <person name="Baudo C.D."/>
            <person name="Kennell J.C."/>
            <person name="Sun S."/>
            <person name="Billmyre R.B."/>
            <person name="Schroeder M.S."/>
            <person name="Andersson A."/>
            <person name="Holm T."/>
            <person name="Sigurgeirsson B."/>
            <person name="Wu G."/>
            <person name="Sankaranarayanan S.R."/>
            <person name="Siddharthan R."/>
            <person name="Sanyal K."/>
            <person name="Lundeberg J."/>
            <person name="Nystedt B."/>
            <person name="Boekhout T."/>
            <person name="Dawson T.L. Jr."/>
            <person name="Heitman J."/>
            <person name="Scheynius A."/>
            <person name="Lehtioe J."/>
        </authorList>
    </citation>
    <scope>NUCLEOTIDE SEQUENCE [LARGE SCALE GENOMIC DNA]</scope>
    <source>
        <strain evidence="8">ATCC 42132</strain>
    </source>
</reference>
<dbReference type="GO" id="GO:0005759">
    <property type="term" value="C:mitochondrial matrix"/>
    <property type="evidence" value="ECO:0007669"/>
    <property type="project" value="TreeGrafter"/>
</dbReference>
<organism evidence="7 8">
    <name type="scientific">Malassezia sympodialis (strain ATCC 42132)</name>
    <name type="common">Atopic eczema-associated yeast</name>
    <dbReference type="NCBI Taxonomy" id="1230383"/>
    <lineage>
        <taxon>Eukaryota</taxon>
        <taxon>Fungi</taxon>
        <taxon>Dikarya</taxon>
        <taxon>Basidiomycota</taxon>
        <taxon>Ustilaginomycotina</taxon>
        <taxon>Malasseziomycetes</taxon>
        <taxon>Malasseziales</taxon>
        <taxon>Malasseziaceae</taxon>
        <taxon>Malassezia</taxon>
    </lineage>
</organism>
<evidence type="ECO:0000256" key="6">
    <source>
        <dbReference type="RuleBase" id="RU003560"/>
    </source>
</evidence>
<dbReference type="AlphaFoldDB" id="A0A1M8AB50"/>
<evidence type="ECO:0000256" key="2">
    <source>
        <dbReference type="ARBA" id="ARBA00008954"/>
    </source>
</evidence>
<dbReference type="PANTHER" id="PTHR11986">
    <property type="entry name" value="AMINOTRANSFERASE CLASS III"/>
    <property type="match status" value="1"/>
</dbReference>
<evidence type="ECO:0000256" key="4">
    <source>
        <dbReference type="ARBA" id="ARBA00022679"/>
    </source>
</evidence>
<gene>
    <name evidence="7" type="ORF">MSYG_3923</name>
</gene>
<dbReference type="Gene3D" id="3.40.640.10">
    <property type="entry name" value="Type I PLP-dependent aspartate aminotransferase-like (Major domain)"/>
    <property type="match status" value="1"/>
</dbReference>
<dbReference type="InterPro" id="IPR005814">
    <property type="entry name" value="Aminotrans_3"/>
</dbReference>
<dbReference type="STRING" id="1230383.A0A1M8AB50"/>
<accession>A0A1M8AB50</accession>
<evidence type="ECO:0000256" key="1">
    <source>
        <dbReference type="ARBA" id="ARBA00001933"/>
    </source>
</evidence>
<keyword evidence="5 6" id="KW-0663">Pyridoxal phosphate</keyword>
<dbReference type="OMA" id="MVPGFKY"/>
<dbReference type="FunFam" id="3.40.640.10:FF:000004">
    <property type="entry name" value="Acetylornithine aminotransferase"/>
    <property type="match status" value="1"/>
</dbReference>
<sequence>MLRARAWASRARSVRAYATNARPCARYLNVTHPDLMSAPLTADVSQQLARFDETTLGTYVRPRVVFTHGAGLDLYAELPTETGMPRQYQRYLDFSAGIAVNSLGHADPQIAEIAGDQASKLVHASNLFYNQWSGEMASRLVAMTREHGGLGAAPGSRAAPGEELQVFLANSGTEANEAALKFARKWATHKNEDKRRTVLVSFRNGFHGRTMGALSVTPNPKYQAPFQPLLGDVRYGDFNDTAQLAELVRDDVAGVIVEPIQGEGGVLPADTEWLVALRQRCTEVGAALIYDEVQCGLFRTGTMWCHSAMPLEAHPDMVTIAKPLANGFPIGAVLMRAHIAAAIQPGDHGTTFGGGPLTCRIAHHVLGRLADPALRARAQAESAHLQSRLARIGTLFPDLVDTAASPRGRGLLLGMSMRTPAHAGRVVALARERGVLFLTAGSDTVRFAPSLTVRTEQVAHAMDVLESVLLVLRDEATA</sequence>
<dbReference type="EMBL" id="LT671827">
    <property type="protein sequence ID" value="SHO79573.1"/>
    <property type="molecule type" value="Genomic_DNA"/>
</dbReference>
<comment type="cofactor">
    <cofactor evidence="1">
        <name>pyridoxal 5'-phosphate</name>
        <dbReference type="ChEBI" id="CHEBI:597326"/>
    </cofactor>
</comment>
<comment type="similarity">
    <text evidence="2 6">Belongs to the class-III pyridoxal-phosphate-dependent aminotransferase family.</text>
</comment>
<proteinExistence type="inferred from homology"/>
<dbReference type="InterPro" id="IPR015424">
    <property type="entry name" value="PyrdxlP-dep_Trfase"/>
</dbReference>
<dbReference type="GO" id="GO:0030170">
    <property type="term" value="F:pyridoxal phosphate binding"/>
    <property type="evidence" value="ECO:0007669"/>
    <property type="project" value="InterPro"/>
</dbReference>
<dbReference type="Pfam" id="PF00202">
    <property type="entry name" value="Aminotran_3"/>
    <property type="match status" value="1"/>
</dbReference>
<evidence type="ECO:0000313" key="8">
    <source>
        <dbReference type="Proteomes" id="UP000186303"/>
    </source>
</evidence>
<keyword evidence="4 7" id="KW-0808">Transferase</keyword>
<dbReference type="InterPro" id="IPR050103">
    <property type="entry name" value="Class-III_PLP-dep_AT"/>
</dbReference>
<dbReference type="InterPro" id="IPR015422">
    <property type="entry name" value="PyrdxlP-dep_Trfase_small"/>
</dbReference>
<dbReference type="InterPro" id="IPR015421">
    <property type="entry name" value="PyrdxlP-dep_Trfase_major"/>
</dbReference>
<evidence type="ECO:0000256" key="3">
    <source>
        <dbReference type="ARBA" id="ARBA00022576"/>
    </source>
</evidence>
<dbReference type="SUPFAM" id="SSF53383">
    <property type="entry name" value="PLP-dependent transferases"/>
    <property type="match status" value="1"/>
</dbReference>
<dbReference type="InterPro" id="IPR049704">
    <property type="entry name" value="Aminotrans_3_PPA_site"/>
</dbReference>
<dbReference type="Proteomes" id="UP000186303">
    <property type="component" value="Chromosome 7"/>
</dbReference>
<dbReference type="PANTHER" id="PTHR11986:SF79">
    <property type="entry name" value="ACETYLORNITHINE AMINOTRANSFERASE, MITOCHONDRIAL"/>
    <property type="match status" value="1"/>
</dbReference>
<name>A0A1M8AB50_MALS4</name>
<protein>
    <submittedName>
        <fullName evidence="7">Similar to S.cerevisiae protein ARG8 (Acetylornithine aminotransferase)</fullName>
    </submittedName>
</protein>
<dbReference type="VEuPathDB" id="FungiDB:MSYG_3923"/>
<dbReference type="GO" id="GO:0042802">
    <property type="term" value="F:identical protein binding"/>
    <property type="evidence" value="ECO:0007669"/>
    <property type="project" value="TreeGrafter"/>
</dbReference>
<keyword evidence="3 7" id="KW-0032">Aminotransferase</keyword>
<dbReference type="Gene3D" id="3.90.1150.10">
    <property type="entry name" value="Aspartate Aminotransferase, domain 1"/>
    <property type="match status" value="1"/>
</dbReference>
<dbReference type="OrthoDB" id="10260828at2759"/>